<feature type="domain" description="Amidohydrolase-related" evidence="2">
    <location>
        <begin position="6"/>
        <end position="329"/>
    </location>
</feature>
<dbReference type="InterPro" id="IPR006680">
    <property type="entry name" value="Amidohydro-rel"/>
</dbReference>
<dbReference type="RefSeq" id="WP_274230222.1">
    <property type="nucleotide sequence ID" value="NZ_BAABHQ010000025.1"/>
</dbReference>
<keyword evidence="1" id="KW-0456">Lyase</keyword>
<dbReference type="SUPFAM" id="SSF51556">
    <property type="entry name" value="Metallo-dependent hydrolases"/>
    <property type="match status" value="1"/>
</dbReference>
<reference evidence="4" key="1">
    <citation type="journal article" date="2019" name="Int. J. Syst. Evol. Microbiol.">
        <title>The Global Catalogue of Microorganisms (GCM) 10K type strain sequencing project: providing services to taxonomists for standard genome sequencing and annotation.</title>
        <authorList>
            <consortium name="The Broad Institute Genomics Platform"/>
            <consortium name="The Broad Institute Genome Sequencing Center for Infectious Disease"/>
            <person name="Wu L."/>
            <person name="Ma J."/>
        </authorList>
    </citation>
    <scope>NUCLEOTIDE SEQUENCE [LARGE SCALE GENOMIC DNA]</scope>
    <source>
        <strain evidence="4">JCM 17983</strain>
    </source>
</reference>
<evidence type="ECO:0000256" key="1">
    <source>
        <dbReference type="ARBA" id="ARBA00023239"/>
    </source>
</evidence>
<protein>
    <submittedName>
        <fullName evidence="3">Amidohydrolase family protein</fullName>
    </submittedName>
</protein>
<name>A0ABP9F6Q7_9PSEU</name>
<dbReference type="Pfam" id="PF04909">
    <property type="entry name" value="Amidohydro_2"/>
    <property type="match status" value="1"/>
</dbReference>
<accession>A0ABP9F6Q7</accession>
<dbReference type="InterPro" id="IPR032465">
    <property type="entry name" value="ACMSD"/>
</dbReference>
<sequence>MSPTTDVHAHLLVPAAEALVADEPALAAARATEARAAGPASARVNREQIGALGPALTDRDLRLAAMDAAGTEVQLVSPMPIHHTWAGRDLAARYAATVNDGVAAHCAGAPERLVGLGTAPLQHPDLAVEVLRAAVAAGLRGVEIGTFVAGPDGVRRELDDPALAPFWAAAAELEAIVFVHPWGCTLGERLDVGYLSNSVGNPVETTVALSRLVATDALPEGVRVLAAHGGGFFPYGSARQDHAWHARPGDRVAPAPPSRALRRLWFDALVHTPEALRHLVAVAGADRVAIGTDYPFDMGVTDPLDRLAAAGLDPAEAELVRAGSAAALLAPARPPIRST</sequence>
<comment type="caution">
    <text evidence="3">The sequence shown here is derived from an EMBL/GenBank/DDBJ whole genome shotgun (WGS) entry which is preliminary data.</text>
</comment>
<keyword evidence="4" id="KW-1185">Reference proteome</keyword>
<evidence type="ECO:0000259" key="2">
    <source>
        <dbReference type="Pfam" id="PF04909"/>
    </source>
</evidence>
<evidence type="ECO:0000313" key="4">
    <source>
        <dbReference type="Proteomes" id="UP001500457"/>
    </source>
</evidence>
<dbReference type="EMBL" id="BAABHQ010000025">
    <property type="protein sequence ID" value="GAA4894223.1"/>
    <property type="molecule type" value="Genomic_DNA"/>
</dbReference>
<evidence type="ECO:0000313" key="3">
    <source>
        <dbReference type="EMBL" id="GAA4894223.1"/>
    </source>
</evidence>
<proteinExistence type="predicted"/>
<dbReference type="InterPro" id="IPR032466">
    <property type="entry name" value="Metal_Hydrolase"/>
</dbReference>
<dbReference type="Gene3D" id="3.20.20.140">
    <property type="entry name" value="Metal-dependent hydrolases"/>
    <property type="match status" value="1"/>
</dbReference>
<gene>
    <name evidence="3" type="ORF">GCM10023203_55560</name>
</gene>
<organism evidence="3 4">
    <name type="scientific">Actinomycetospora straminea</name>
    <dbReference type="NCBI Taxonomy" id="663607"/>
    <lineage>
        <taxon>Bacteria</taxon>
        <taxon>Bacillati</taxon>
        <taxon>Actinomycetota</taxon>
        <taxon>Actinomycetes</taxon>
        <taxon>Pseudonocardiales</taxon>
        <taxon>Pseudonocardiaceae</taxon>
        <taxon>Actinomycetospora</taxon>
    </lineage>
</organism>
<dbReference type="Proteomes" id="UP001500457">
    <property type="component" value="Unassembled WGS sequence"/>
</dbReference>
<dbReference type="PANTHER" id="PTHR21240">
    <property type="entry name" value="2-AMINO-3-CARBOXYLMUCONATE-6-SEMIALDEHYDE DECARBOXYLASE"/>
    <property type="match status" value="1"/>
</dbReference>
<dbReference type="PANTHER" id="PTHR21240:SF28">
    <property type="entry name" value="ISO-OROTATE DECARBOXYLASE (EUROFUNG)"/>
    <property type="match status" value="1"/>
</dbReference>